<evidence type="ECO:0000313" key="3">
    <source>
        <dbReference type="Proteomes" id="UP000092993"/>
    </source>
</evidence>
<keyword evidence="3" id="KW-1185">Reference proteome</keyword>
<dbReference type="AlphaFoldDB" id="A0A1C7MAV6"/>
<dbReference type="EMBL" id="LUGG01000006">
    <property type="protein sequence ID" value="OBZ74050.1"/>
    <property type="molecule type" value="Genomic_DNA"/>
</dbReference>
<name>A0A1C7MAV6_GRIFR</name>
<reference evidence="2 3" key="1">
    <citation type="submission" date="2016-03" db="EMBL/GenBank/DDBJ databases">
        <title>Whole genome sequencing of Grifola frondosa 9006-11.</title>
        <authorList>
            <person name="Min B."/>
            <person name="Park H."/>
            <person name="Kim J.-G."/>
            <person name="Cho H."/>
            <person name="Oh Y.-L."/>
            <person name="Kong W.-S."/>
            <person name="Choi I.-G."/>
        </authorList>
    </citation>
    <scope>NUCLEOTIDE SEQUENCE [LARGE SCALE GENOMIC DNA]</scope>
    <source>
        <strain evidence="2 3">9006-11</strain>
    </source>
</reference>
<accession>A0A1C7MAV6</accession>
<organism evidence="2 3">
    <name type="scientific">Grifola frondosa</name>
    <name type="common">Maitake</name>
    <name type="synonym">Polyporus frondosus</name>
    <dbReference type="NCBI Taxonomy" id="5627"/>
    <lineage>
        <taxon>Eukaryota</taxon>
        <taxon>Fungi</taxon>
        <taxon>Dikarya</taxon>
        <taxon>Basidiomycota</taxon>
        <taxon>Agaricomycotina</taxon>
        <taxon>Agaricomycetes</taxon>
        <taxon>Polyporales</taxon>
        <taxon>Grifolaceae</taxon>
        <taxon>Grifola</taxon>
    </lineage>
</organism>
<feature type="region of interest" description="Disordered" evidence="1">
    <location>
        <begin position="56"/>
        <end position="80"/>
    </location>
</feature>
<feature type="region of interest" description="Disordered" evidence="1">
    <location>
        <begin position="114"/>
        <end position="136"/>
    </location>
</feature>
<proteinExistence type="predicted"/>
<evidence type="ECO:0000313" key="2">
    <source>
        <dbReference type="EMBL" id="OBZ74050.1"/>
    </source>
</evidence>
<gene>
    <name evidence="2" type="ORF">A0H81_06161</name>
</gene>
<protein>
    <submittedName>
        <fullName evidence="2">Uncharacterized protein</fullName>
    </submittedName>
</protein>
<evidence type="ECO:0000256" key="1">
    <source>
        <dbReference type="SAM" id="MobiDB-lite"/>
    </source>
</evidence>
<sequence length="136" mass="14736">MLHSHSNPHSPSSPAASFDFDVAFASSRRIPSPRVAAPTHTDVRTCIRIRSASVPCPALPEASPRRPWQPPPMTSFPPLDPAITRRLLADAARASLPAPERAMYIRSGRPRLYIDGRTDATTPASPHEAARLASRA</sequence>
<dbReference type="Proteomes" id="UP000092993">
    <property type="component" value="Unassembled WGS sequence"/>
</dbReference>
<feature type="compositionally biased region" description="Pro residues" evidence="1">
    <location>
        <begin position="67"/>
        <end position="80"/>
    </location>
</feature>
<comment type="caution">
    <text evidence="2">The sequence shown here is derived from an EMBL/GenBank/DDBJ whole genome shotgun (WGS) entry which is preliminary data.</text>
</comment>